<dbReference type="PANTHER" id="PTHR46401:SF2">
    <property type="entry name" value="GLYCOSYLTRANSFERASE WBBK-RELATED"/>
    <property type="match status" value="1"/>
</dbReference>
<dbReference type="InterPro" id="IPR028098">
    <property type="entry name" value="Glyco_trans_4-like_N"/>
</dbReference>
<name>A0A433UY83_ANAVA</name>
<dbReference type="PANTHER" id="PTHR46401">
    <property type="entry name" value="GLYCOSYLTRANSFERASE WBBK-RELATED"/>
    <property type="match status" value="1"/>
</dbReference>
<comment type="caution">
    <text evidence="3">The sequence shown here is derived from an EMBL/GenBank/DDBJ whole genome shotgun (WGS) entry which is preliminary data.</text>
</comment>
<dbReference type="GO" id="GO:0009103">
    <property type="term" value="P:lipopolysaccharide biosynthetic process"/>
    <property type="evidence" value="ECO:0007669"/>
    <property type="project" value="TreeGrafter"/>
</dbReference>
<evidence type="ECO:0000256" key="1">
    <source>
        <dbReference type="ARBA" id="ARBA00022679"/>
    </source>
</evidence>
<dbReference type="Pfam" id="PF13692">
    <property type="entry name" value="Glyco_trans_1_4"/>
    <property type="match status" value="1"/>
</dbReference>
<organism evidence="3 4">
    <name type="scientific">Trichormus variabilis SAG 1403-4b</name>
    <dbReference type="NCBI Taxonomy" id="447716"/>
    <lineage>
        <taxon>Bacteria</taxon>
        <taxon>Bacillati</taxon>
        <taxon>Cyanobacteriota</taxon>
        <taxon>Cyanophyceae</taxon>
        <taxon>Nostocales</taxon>
        <taxon>Nostocaceae</taxon>
        <taxon>Trichormus</taxon>
    </lineage>
</organism>
<dbReference type="SUPFAM" id="SSF53756">
    <property type="entry name" value="UDP-Glycosyltransferase/glycogen phosphorylase"/>
    <property type="match status" value="1"/>
</dbReference>
<dbReference type="Pfam" id="PF13439">
    <property type="entry name" value="Glyco_transf_4"/>
    <property type="match status" value="1"/>
</dbReference>
<evidence type="ECO:0000259" key="2">
    <source>
        <dbReference type="Pfam" id="PF13439"/>
    </source>
</evidence>
<evidence type="ECO:0000313" key="3">
    <source>
        <dbReference type="EMBL" id="RUS98781.1"/>
    </source>
</evidence>
<keyword evidence="1" id="KW-0808">Transferase</keyword>
<reference evidence="3 4" key="1">
    <citation type="journal article" date="2019" name="Genome Biol. Evol.">
        <title>Day and night: Metabolic profiles and evolutionary relationships of six axenic non-marine cyanobacteria.</title>
        <authorList>
            <person name="Will S.E."/>
            <person name="Henke P."/>
            <person name="Boedeker C."/>
            <person name="Huang S."/>
            <person name="Brinkmann H."/>
            <person name="Rohde M."/>
            <person name="Jarek M."/>
            <person name="Friedl T."/>
            <person name="Seufert S."/>
            <person name="Schumacher M."/>
            <person name="Overmann J."/>
            <person name="Neumann-Schaal M."/>
            <person name="Petersen J."/>
        </authorList>
    </citation>
    <scope>NUCLEOTIDE SEQUENCE [LARGE SCALE GENOMIC DNA]</scope>
    <source>
        <strain evidence="3 4">SAG 1403-4b</strain>
    </source>
</reference>
<feature type="domain" description="Glycosyltransferase subfamily 4-like N-terminal" evidence="2">
    <location>
        <begin position="91"/>
        <end position="164"/>
    </location>
</feature>
<protein>
    <recommendedName>
        <fullName evidence="2">Glycosyltransferase subfamily 4-like N-terminal domain-containing protein</fullName>
    </recommendedName>
</protein>
<dbReference type="RefSeq" id="WP_127052378.1">
    <property type="nucleotide sequence ID" value="NZ_RSCM01000002.1"/>
</dbReference>
<sequence length="365" mass="41766">MNSGNSPNETLRVLMMPDYRIDNPYQTLLSKALENQGVEVLFPRGYRRIFPIFRAVKTSTNKIHILHLHWTTPYTKGENLVIRLVYTIKILVDILLTKLAGVKVVWTNHDHIAHDSKFPFLEQWFKQNLLKLSDKIIVHQASSVQDIEQTYQVENGKFEVIPHGHYREVYSQAISQVQARKALEIPLSGRVYLNLGMLRPYKGIERLLKVFEGKQEFLKESILLIAGKALDEAYGQKLKEQAAKIQGVFLHDQFVEDSKIHLFFSAADVVVLPFKSILTSGSLILAMSYNKPIIAPLTKSIMETLGGADWLLYDPEDEQGLLQALKASTQIDIDKLSDLVQESCDRLSWDYIGRQTQKLYQNLID</sequence>
<accession>A0A433UY83</accession>
<proteinExistence type="predicted"/>
<gene>
    <name evidence="3" type="ORF">DSM107003_08000</name>
</gene>
<dbReference type="EMBL" id="RSCM01000002">
    <property type="protein sequence ID" value="RUS98781.1"/>
    <property type="molecule type" value="Genomic_DNA"/>
</dbReference>
<dbReference type="AlphaFoldDB" id="A0A433UY83"/>
<evidence type="ECO:0000313" key="4">
    <source>
        <dbReference type="Proteomes" id="UP000276103"/>
    </source>
</evidence>
<dbReference type="Gene3D" id="3.40.50.2000">
    <property type="entry name" value="Glycogen Phosphorylase B"/>
    <property type="match status" value="2"/>
</dbReference>
<dbReference type="OrthoDB" id="9790710at2"/>
<dbReference type="Proteomes" id="UP000276103">
    <property type="component" value="Unassembled WGS sequence"/>
</dbReference>
<keyword evidence="4" id="KW-1185">Reference proteome</keyword>
<dbReference type="GO" id="GO:0016757">
    <property type="term" value="F:glycosyltransferase activity"/>
    <property type="evidence" value="ECO:0007669"/>
    <property type="project" value="InterPro"/>
</dbReference>